<feature type="compositionally biased region" description="Basic and acidic residues" evidence="1">
    <location>
        <begin position="400"/>
        <end position="410"/>
    </location>
</feature>
<evidence type="ECO:0000313" key="3">
    <source>
        <dbReference type="EMBL" id="KUN01532.1"/>
    </source>
</evidence>
<gene>
    <name evidence="3" type="ORF">AQI95_30620</name>
</gene>
<dbReference type="Proteomes" id="UP000053127">
    <property type="component" value="Unassembled WGS sequence"/>
</dbReference>
<organism evidence="3 4">
    <name type="scientific">Streptomyces yokosukanensis</name>
    <dbReference type="NCBI Taxonomy" id="67386"/>
    <lineage>
        <taxon>Bacteria</taxon>
        <taxon>Bacillati</taxon>
        <taxon>Actinomycetota</taxon>
        <taxon>Actinomycetes</taxon>
        <taxon>Kitasatosporales</taxon>
        <taxon>Streptomycetaceae</taxon>
        <taxon>Streptomyces</taxon>
    </lineage>
</organism>
<accession>A0A101NY76</accession>
<evidence type="ECO:0000259" key="2">
    <source>
        <dbReference type="Pfam" id="PF13699"/>
    </source>
</evidence>
<name>A0A101NY76_9ACTN</name>
<feature type="region of interest" description="Disordered" evidence="1">
    <location>
        <begin position="152"/>
        <end position="172"/>
    </location>
</feature>
<feature type="compositionally biased region" description="Basic and acidic residues" evidence="1">
    <location>
        <begin position="9"/>
        <end position="19"/>
    </location>
</feature>
<dbReference type="InterPro" id="IPR025295">
    <property type="entry name" value="eCIS_core_dom"/>
</dbReference>
<feature type="region of interest" description="Disordered" evidence="1">
    <location>
        <begin position="368"/>
        <end position="439"/>
    </location>
</feature>
<reference evidence="3 4" key="1">
    <citation type="submission" date="2015-10" db="EMBL/GenBank/DDBJ databases">
        <title>Draft genome sequence of Streptomyces yokosukanensis DSM 40224, type strain for the species Streptomyces yokosukanensis.</title>
        <authorList>
            <person name="Ruckert C."/>
            <person name="Winkler A."/>
            <person name="Kalinowski J."/>
            <person name="Kampfer P."/>
            <person name="Glaeser S."/>
        </authorList>
    </citation>
    <scope>NUCLEOTIDE SEQUENCE [LARGE SCALE GENOMIC DNA]</scope>
    <source>
        <strain evidence="3 4">DSM 40224</strain>
    </source>
</reference>
<dbReference type="Pfam" id="PF13699">
    <property type="entry name" value="eCIS_core"/>
    <property type="match status" value="1"/>
</dbReference>
<comment type="caution">
    <text evidence="3">The sequence shown here is derived from an EMBL/GenBank/DDBJ whole genome shotgun (WGS) entry which is preliminary data.</text>
</comment>
<dbReference type="EMBL" id="LMWN01000043">
    <property type="protein sequence ID" value="KUN01532.1"/>
    <property type="molecule type" value="Genomic_DNA"/>
</dbReference>
<dbReference type="AlphaFoldDB" id="A0A101NY76"/>
<keyword evidence="4" id="KW-1185">Reference proteome</keyword>
<evidence type="ECO:0000256" key="1">
    <source>
        <dbReference type="SAM" id="MobiDB-lite"/>
    </source>
</evidence>
<feature type="domain" description="eCIS core" evidence="2">
    <location>
        <begin position="45"/>
        <end position="116"/>
    </location>
</feature>
<feature type="compositionally biased region" description="Basic and acidic residues" evidence="1">
    <location>
        <begin position="368"/>
        <end position="377"/>
    </location>
</feature>
<feature type="compositionally biased region" description="Polar residues" evidence="1">
    <location>
        <begin position="425"/>
        <end position="438"/>
    </location>
</feature>
<protein>
    <recommendedName>
        <fullName evidence="2">eCIS core domain-containing protein</fullName>
    </recommendedName>
</protein>
<sequence length="533" mass="58137">MLRQAGRSRAQEQHQHNADCGHQQAEQPAVQRSAVHDVLRSSGRPLADATRVDMETRLGADFSDVRIHTDSAAKASAAEIGARAYTSGNHVVIGDGGSDRHTLAHELTHVIQQRQGPVTGSDNGAGLKVSDPSDRFEREAEANATRVMSMAGPQRTAMSPGPATGREAPQGQAPHGAAVQRAIKVTPDGYARAKGVADRSALTRPQVMEYLKAAVFDDYRLAVQYAEDGGKALKARFKATIRSEGNGAAELDLLVAEVNRVMAADVPEAYRANKDTRYSVDPLAGYEHQSVGVDAPWANDVAMWDEFGQGLGEHAQDATETFGRVGNEPLKQLTWEQAKQLLPRPLVNLIFDVRFQLESGALIDERTPNQLARRDATPNEPGTLRSWHQDDAGRLPSTNADHRQGADQFRDQVPQESRNLHDHYSANSQSGTGSSIQNAAGFPRGFAEYTGTGSNFEHNTKVVLDYIQKRVYLTLTHYQYWGLAQTNGRTYFIPSDTQDTAQAGGNITAKMGDLKIPADTPYQLMNPWVQILA</sequence>
<feature type="region of interest" description="Disordered" evidence="1">
    <location>
        <begin position="1"/>
        <end position="42"/>
    </location>
</feature>
<dbReference type="STRING" id="67386.AQI95_30620"/>
<evidence type="ECO:0000313" key="4">
    <source>
        <dbReference type="Proteomes" id="UP000053127"/>
    </source>
</evidence>
<proteinExistence type="predicted"/>